<keyword evidence="1" id="KW-0732">Signal</keyword>
<feature type="domain" description="Endonuclease/exonuclease/phosphatase" evidence="2">
    <location>
        <begin position="57"/>
        <end position="296"/>
    </location>
</feature>
<dbReference type="EMBL" id="CP116942">
    <property type="protein sequence ID" value="WCO66511.1"/>
    <property type="molecule type" value="Genomic_DNA"/>
</dbReference>
<dbReference type="PROSITE" id="PS51257">
    <property type="entry name" value="PROKAR_LIPOPROTEIN"/>
    <property type="match status" value="1"/>
</dbReference>
<organism evidence="3 4">
    <name type="scientific">Iamia majanohamensis</name>
    <dbReference type="NCBI Taxonomy" id="467976"/>
    <lineage>
        <taxon>Bacteria</taxon>
        <taxon>Bacillati</taxon>
        <taxon>Actinomycetota</taxon>
        <taxon>Acidimicrobiia</taxon>
        <taxon>Acidimicrobiales</taxon>
        <taxon>Iamiaceae</taxon>
        <taxon>Iamia</taxon>
    </lineage>
</organism>
<dbReference type="InterPro" id="IPR036691">
    <property type="entry name" value="Endo/exonu/phosph_ase_sf"/>
</dbReference>
<feature type="signal peptide" evidence="1">
    <location>
        <begin position="1"/>
        <end position="25"/>
    </location>
</feature>
<dbReference type="GO" id="GO:0004519">
    <property type="term" value="F:endonuclease activity"/>
    <property type="evidence" value="ECO:0007669"/>
    <property type="project" value="UniProtKB-KW"/>
</dbReference>
<evidence type="ECO:0000259" key="2">
    <source>
        <dbReference type="Pfam" id="PF03372"/>
    </source>
</evidence>
<evidence type="ECO:0000313" key="3">
    <source>
        <dbReference type="EMBL" id="WCO66511.1"/>
    </source>
</evidence>
<dbReference type="InterPro" id="IPR005135">
    <property type="entry name" value="Endo/exonuclease/phosphatase"/>
</dbReference>
<dbReference type="GO" id="GO:0005737">
    <property type="term" value="C:cytoplasm"/>
    <property type="evidence" value="ECO:0007669"/>
    <property type="project" value="TreeGrafter"/>
</dbReference>
<proteinExistence type="predicted"/>
<dbReference type="PANTHER" id="PTHR16320">
    <property type="entry name" value="SPHINGOMYELINASE FAMILY MEMBER"/>
    <property type="match status" value="1"/>
</dbReference>
<keyword evidence="3" id="KW-0540">Nuclease</keyword>
<dbReference type="InterPro" id="IPR038772">
    <property type="entry name" value="Sph/SMPD2-like"/>
</dbReference>
<dbReference type="Pfam" id="PF03372">
    <property type="entry name" value="Exo_endo_phos"/>
    <property type="match status" value="1"/>
</dbReference>
<keyword evidence="3" id="KW-0255">Endonuclease</keyword>
<dbReference type="RefSeq" id="WP_272736034.1">
    <property type="nucleotide sequence ID" value="NZ_CP116942.1"/>
</dbReference>
<dbReference type="AlphaFoldDB" id="A0AAE9Y6J6"/>
<dbReference type="GO" id="GO:0004767">
    <property type="term" value="F:sphingomyelin phosphodiesterase activity"/>
    <property type="evidence" value="ECO:0007669"/>
    <property type="project" value="InterPro"/>
</dbReference>
<dbReference type="KEGG" id="ima:PO878_18600"/>
<reference evidence="3" key="1">
    <citation type="submission" date="2023-01" db="EMBL/GenBank/DDBJ databases">
        <title>The diversity of Class Acidimicrobiia in South China Sea sediment environments and the proposal of Iamia marina sp. nov., a novel species of the genus Iamia.</title>
        <authorList>
            <person name="He Y."/>
            <person name="Tian X."/>
        </authorList>
    </citation>
    <scope>NUCLEOTIDE SEQUENCE</scope>
    <source>
        <strain evidence="3">DSM 19957</strain>
    </source>
</reference>
<gene>
    <name evidence="3" type="ORF">PO878_18600</name>
</gene>
<protein>
    <submittedName>
        <fullName evidence="3">Endonuclease/exonuclease/phosphatase family protein</fullName>
    </submittedName>
</protein>
<sequence length="338" mass="35222">MGDPRHGHRASTCALLATLLLVLGAACSDGDAGDDAGTTTASTAAGEADAGGTFTVLTYNVAGLPQEISEVTPAEDIPLISPLLADHDVVLTQEDFDWWVPGGLADGLDFNQYHERLRAEAGFEHATPVHPGPEAAGVDLADRPEMAIGDGIGIMSRFPLSGFEVEAWDDCFGGFTEGASDCLAMKGFRVATMDLGGGAEVDVYSLHGEAGGTEQDQALQPEDFAQLAAFIAEHSEGRAVVVGGDTNLHIDDHEDAGDGADAEIWADFLAETGLTDTCAATDCDDPGIIDKIAVRSGGDVELTTEAWESPADRFTDAAGEPLSDHDPVVATLRWRPSA</sequence>
<keyword evidence="3" id="KW-0378">Hydrolase</keyword>
<dbReference type="SUPFAM" id="SSF56219">
    <property type="entry name" value="DNase I-like"/>
    <property type="match status" value="1"/>
</dbReference>
<dbReference type="Proteomes" id="UP001216390">
    <property type="component" value="Chromosome"/>
</dbReference>
<dbReference type="PANTHER" id="PTHR16320:SF1">
    <property type="entry name" value="SPHINGOMYELINASE DDB_G0288017"/>
    <property type="match status" value="1"/>
</dbReference>
<name>A0AAE9Y6J6_9ACTN</name>
<feature type="chain" id="PRO_5042216662" evidence="1">
    <location>
        <begin position="26"/>
        <end position="338"/>
    </location>
</feature>
<evidence type="ECO:0000256" key="1">
    <source>
        <dbReference type="SAM" id="SignalP"/>
    </source>
</evidence>
<evidence type="ECO:0000313" key="4">
    <source>
        <dbReference type="Proteomes" id="UP001216390"/>
    </source>
</evidence>
<dbReference type="Gene3D" id="3.60.10.10">
    <property type="entry name" value="Endonuclease/exonuclease/phosphatase"/>
    <property type="match status" value="1"/>
</dbReference>
<keyword evidence="4" id="KW-1185">Reference proteome</keyword>
<accession>A0AAE9Y6J6</accession>